<dbReference type="EMBL" id="NBAG03000283">
    <property type="protein sequence ID" value="PNI48543.1"/>
    <property type="molecule type" value="Genomic_DNA"/>
</dbReference>
<dbReference type="FunFam" id="3.40.1090.10:FF:000027">
    <property type="entry name" value="Patatin like phospholipase domain containing 5"/>
    <property type="match status" value="1"/>
</dbReference>
<reference evidence="6 7" key="1">
    <citation type="submission" date="2017-12" db="EMBL/GenBank/DDBJ databases">
        <title>High-resolution comparative analysis of great ape genomes.</title>
        <authorList>
            <person name="Pollen A."/>
            <person name="Hastie A."/>
            <person name="Hormozdiari F."/>
            <person name="Dougherty M."/>
            <person name="Liu R."/>
            <person name="Chaisson M."/>
            <person name="Hoppe E."/>
            <person name="Hill C."/>
            <person name="Pang A."/>
            <person name="Hillier L."/>
            <person name="Baker C."/>
            <person name="Armstrong J."/>
            <person name="Shendure J."/>
            <person name="Paten B."/>
            <person name="Wilson R."/>
            <person name="Chao H."/>
            <person name="Schneider V."/>
            <person name="Ventura M."/>
            <person name="Kronenberg Z."/>
            <person name="Murali S."/>
            <person name="Gordon D."/>
            <person name="Cantsilieris S."/>
            <person name="Munson K."/>
            <person name="Nelson B."/>
            <person name="Raja A."/>
            <person name="Underwood J."/>
            <person name="Diekhans M."/>
            <person name="Fiddes I."/>
            <person name="Haussler D."/>
            <person name="Eichler E."/>
        </authorList>
    </citation>
    <scope>NUCLEOTIDE SEQUENCE [LARGE SCALE GENOMIC DNA]</scope>
    <source>
        <strain evidence="6">Yerkes chimp pedigree #C0471</strain>
    </source>
</reference>
<dbReference type="Gene3D" id="3.40.1090.10">
    <property type="entry name" value="Cytosolic phospholipase A2 catalytic domain"/>
    <property type="match status" value="1"/>
</dbReference>
<evidence type="ECO:0000259" key="5">
    <source>
        <dbReference type="PROSITE" id="PS51635"/>
    </source>
</evidence>
<dbReference type="AlphaFoldDB" id="A0A2J8LMP4"/>
<gene>
    <name evidence="6" type="ORF">CK820_G0027441</name>
</gene>
<dbReference type="SUPFAM" id="SSF52151">
    <property type="entry name" value="FabD/lysophospholipase-like"/>
    <property type="match status" value="1"/>
</dbReference>
<feature type="non-terminal residue" evidence="6">
    <location>
        <position position="268"/>
    </location>
</feature>
<comment type="caution">
    <text evidence="4">Lacks conserved residue(s) required for the propagation of feature annotation.</text>
</comment>
<protein>
    <submittedName>
        <fullName evidence="6">PNPLA5 isoform 5</fullName>
    </submittedName>
</protein>
<dbReference type="Proteomes" id="UP000236370">
    <property type="component" value="Unassembled WGS sequence"/>
</dbReference>
<feature type="short sequence motif" description="GXGXXG" evidence="4">
    <location>
        <begin position="16"/>
        <end position="21"/>
    </location>
</feature>
<comment type="caution">
    <text evidence="6">The sequence shown here is derived from an EMBL/GenBank/DDBJ whole genome shotgun (WGS) entry which is preliminary data.</text>
</comment>
<proteinExistence type="predicted"/>
<dbReference type="InterPro" id="IPR016035">
    <property type="entry name" value="Acyl_Trfase/lysoPLipase"/>
</dbReference>
<evidence type="ECO:0000256" key="4">
    <source>
        <dbReference type="PROSITE-ProRule" id="PRU01161"/>
    </source>
</evidence>
<dbReference type="PANTHER" id="PTHR12406">
    <property type="entry name" value="CALCIUM-INDEPENDENT PHOSPHOLIPASE A2 IPLA2 -RELATED"/>
    <property type="match status" value="1"/>
</dbReference>
<dbReference type="Pfam" id="PF01734">
    <property type="entry name" value="Patatin"/>
    <property type="match status" value="1"/>
</dbReference>
<dbReference type="PANTHER" id="PTHR12406:SF4">
    <property type="entry name" value="PATATIN-LIKE PHOSPHOLIPASE DOMAIN-CONTAINING PROTEIN 5"/>
    <property type="match status" value="1"/>
</dbReference>
<evidence type="ECO:0000256" key="1">
    <source>
        <dbReference type="ARBA" id="ARBA00022963"/>
    </source>
</evidence>
<dbReference type="GO" id="GO:0004806">
    <property type="term" value="F:triacylglycerol lipase activity"/>
    <property type="evidence" value="ECO:0007669"/>
    <property type="project" value="UniProtKB-EC"/>
</dbReference>
<evidence type="ECO:0000313" key="7">
    <source>
        <dbReference type="Proteomes" id="UP000236370"/>
    </source>
</evidence>
<keyword evidence="2" id="KW-0443">Lipid metabolism</keyword>
<evidence type="ECO:0000256" key="2">
    <source>
        <dbReference type="ARBA" id="ARBA00023098"/>
    </source>
</evidence>
<feature type="short sequence motif" description="GXSXG" evidence="4">
    <location>
        <begin position="47"/>
        <end position="51"/>
    </location>
</feature>
<keyword evidence="1" id="KW-0442">Lipid degradation</keyword>
<evidence type="ECO:0000256" key="3">
    <source>
        <dbReference type="ARBA" id="ARBA00023369"/>
    </source>
</evidence>
<evidence type="ECO:0000313" key="6">
    <source>
        <dbReference type="EMBL" id="PNI48543.1"/>
    </source>
</evidence>
<dbReference type="InterPro" id="IPR033562">
    <property type="entry name" value="PLPL"/>
</dbReference>
<sequence length="268" mass="30070">MGFLEEEGRWNLSFSGAGYLGAYHVGATECLRQRAPRLLQGARRIYGSSSGALNAVSIVCGKSVDFCCSHLLGMVGQLERLSLSILHPAYAPIEHVKQQLQDALPPDAHVLASQRLGISLTRWPDGRNFLVTDFATRDELIQVVADNCRQGYLDALRFLERRGLTKEPVLWTLVSKEPPAPADGNWDAGCDQRRKGGLSLNWKVPHVQVKDVPNFEQLSPELEAALKKACTRYPSRWARFWRSGPGQVLTYLLLPCTLPFEYIYFRSR</sequence>
<dbReference type="PROSITE" id="PS51635">
    <property type="entry name" value="PNPLA"/>
    <property type="match status" value="1"/>
</dbReference>
<accession>A0A2J8LMP4</accession>
<organism evidence="6 7">
    <name type="scientific">Pan troglodytes</name>
    <name type="common">Chimpanzee</name>
    <dbReference type="NCBI Taxonomy" id="9598"/>
    <lineage>
        <taxon>Eukaryota</taxon>
        <taxon>Metazoa</taxon>
        <taxon>Chordata</taxon>
        <taxon>Craniata</taxon>
        <taxon>Vertebrata</taxon>
        <taxon>Euteleostomi</taxon>
        <taxon>Mammalia</taxon>
        <taxon>Eutheria</taxon>
        <taxon>Euarchontoglires</taxon>
        <taxon>Primates</taxon>
        <taxon>Haplorrhini</taxon>
        <taxon>Catarrhini</taxon>
        <taxon>Hominidae</taxon>
        <taxon>Pan</taxon>
    </lineage>
</organism>
<comment type="catalytic activity">
    <reaction evidence="3">
        <text>a triacylglycerol + H2O = a diacylglycerol + a fatty acid + H(+)</text>
        <dbReference type="Rhea" id="RHEA:12044"/>
        <dbReference type="ChEBI" id="CHEBI:15377"/>
        <dbReference type="ChEBI" id="CHEBI:15378"/>
        <dbReference type="ChEBI" id="CHEBI:17855"/>
        <dbReference type="ChEBI" id="CHEBI:18035"/>
        <dbReference type="ChEBI" id="CHEBI:28868"/>
        <dbReference type="EC" id="3.1.1.3"/>
    </reaction>
    <physiologicalReaction direction="left-to-right" evidence="3">
        <dbReference type="Rhea" id="RHEA:12045"/>
    </physiologicalReaction>
</comment>
<name>A0A2J8LMP4_PANTR</name>
<dbReference type="GO" id="GO:0016042">
    <property type="term" value="P:lipid catabolic process"/>
    <property type="evidence" value="ECO:0007669"/>
    <property type="project" value="UniProtKB-KW"/>
</dbReference>
<feature type="domain" description="PNPLA" evidence="5">
    <location>
        <begin position="12"/>
        <end position="173"/>
    </location>
</feature>
<dbReference type="InterPro" id="IPR002641">
    <property type="entry name" value="PNPLA_dom"/>
</dbReference>